<protein>
    <submittedName>
        <fullName evidence="1">Uncharacterized protein</fullName>
    </submittedName>
</protein>
<dbReference type="Proteomes" id="UP001486565">
    <property type="component" value="Chromosome"/>
</dbReference>
<gene>
    <name evidence="1" type="ORF">QBE51_04785</name>
</gene>
<proteinExistence type="predicted"/>
<reference evidence="1 2" key="1">
    <citation type="submission" date="2023-03" db="EMBL/GenBank/DDBJ databases">
        <title>Novel Species.</title>
        <authorList>
            <person name="Ma S."/>
        </authorList>
    </citation>
    <scope>NUCLEOTIDE SEQUENCE [LARGE SCALE GENOMIC DNA]</scope>
    <source>
        <strain evidence="1 2">LIND6LT2</strain>
    </source>
</reference>
<accession>A0ABZ2Y666</accession>
<organism evidence="1 2">
    <name type="scientific">Defluviitalea saccharophila</name>
    <dbReference type="NCBI Taxonomy" id="879970"/>
    <lineage>
        <taxon>Bacteria</taxon>
        <taxon>Bacillati</taxon>
        <taxon>Bacillota</taxon>
        <taxon>Clostridia</taxon>
        <taxon>Lachnospirales</taxon>
        <taxon>Defluviitaleaceae</taxon>
        <taxon>Defluviitalea</taxon>
    </lineage>
</organism>
<dbReference type="EMBL" id="CP121687">
    <property type="protein sequence ID" value="WZL70842.1"/>
    <property type="molecule type" value="Genomic_DNA"/>
</dbReference>
<evidence type="ECO:0000313" key="1">
    <source>
        <dbReference type="EMBL" id="WZL70842.1"/>
    </source>
</evidence>
<keyword evidence="2" id="KW-1185">Reference proteome</keyword>
<name>A0ABZ2Y666_9FIRM</name>
<dbReference type="PROSITE" id="PS51257">
    <property type="entry name" value="PROKAR_LIPOPROTEIN"/>
    <property type="match status" value="1"/>
</dbReference>
<sequence length="499" mass="57818">MKYVNSRGMFILLIIAIVSLTACSSKVERRVEAAYSTYDEDNDVYRIDERSFKEAKDLDITQLKKDLPPELYLAYFGFKEVKEYELDFYRPNAEKEMNYIYFKDTEGRKYVILEQNNEIACHEIPKDFNIIQYLDQIIEIDKSNLNQPALRTTAGNEEETINPEKIIELLSSTQGITVEDKNNLKINKIPGKDEYIVIYSYFDPGMGKGYENKNHIYLYSNDSLKEISFGYEVLPSLLYNVYTGRLELYYPEENKTYSILFPEDVQQEYLRSYSGTPFEDSIYHKSTKIVESNGDCITLEIYPICSIWCDAYFATLKHTYQWQDGKWNRIESRLEVGGAIEAYDTIKGVDASMREKWFDKKGAHFKITEENINKIFNITKSEIQDIFGEPNHTEGDGDAYLVYDHFTVLYTGGGLRPWGPTSFILFGDSQEILGAKIGDHFDKIKSVLGTPKYEGFLEEDPDIGSLTYYKNGYKFWFEGKIKTAERVIITLDIDGEGSY</sequence>
<dbReference type="RefSeq" id="WP_341877800.1">
    <property type="nucleotide sequence ID" value="NZ_CP121687.1"/>
</dbReference>
<evidence type="ECO:0000313" key="2">
    <source>
        <dbReference type="Proteomes" id="UP001486565"/>
    </source>
</evidence>